<dbReference type="EC" id="3.1.6.1" evidence="7"/>
<evidence type="ECO:0000256" key="1">
    <source>
        <dbReference type="ARBA" id="ARBA00008779"/>
    </source>
</evidence>
<dbReference type="AlphaFoldDB" id="A0A517T0Y4"/>
<evidence type="ECO:0000259" key="6">
    <source>
        <dbReference type="Pfam" id="PF00884"/>
    </source>
</evidence>
<dbReference type="GO" id="GO:0046872">
    <property type="term" value="F:metal ion binding"/>
    <property type="evidence" value="ECO:0007669"/>
    <property type="project" value="UniProtKB-KW"/>
</dbReference>
<feature type="chain" id="PRO_5021910019" evidence="5">
    <location>
        <begin position="18"/>
        <end position="486"/>
    </location>
</feature>
<keyword evidence="2" id="KW-0479">Metal-binding</keyword>
<dbReference type="PANTHER" id="PTHR42693">
    <property type="entry name" value="ARYLSULFATASE FAMILY MEMBER"/>
    <property type="match status" value="1"/>
</dbReference>
<keyword evidence="5" id="KW-0732">Signal</keyword>
<dbReference type="Proteomes" id="UP000315003">
    <property type="component" value="Chromosome"/>
</dbReference>
<comment type="similarity">
    <text evidence="1">Belongs to the sulfatase family.</text>
</comment>
<keyword evidence="8" id="KW-1185">Reference proteome</keyword>
<evidence type="ECO:0000256" key="5">
    <source>
        <dbReference type="SAM" id="SignalP"/>
    </source>
</evidence>
<gene>
    <name evidence="7" type="primary">atsA_61</name>
    <name evidence="7" type="ORF">SV7mr_45890</name>
</gene>
<evidence type="ECO:0000313" key="7">
    <source>
        <dbReference type="EMBL" id="QDT62046.1"/>
    </source>
</evidence>
<dbReference type="GO" id="GO:0004065">
    <property type="term" value="F:arylsulfatase activity"/>
    <property type="evidence" value="ECO:0007669"/>
    <property type="project" value="UniProtKB-EC"/>
</dbReference>
<dbReference type="PROSITE" id="PS00523">
    <property type="entry name" value="SULFATASE_1"/>
    <property type="match status" value="1"/>
</dbReference>
<dbReference type="SUPFAM" id="SSF53649">
    <property type="entry name" value="Alkaline phosphatase-like"/>
    <property type="match status" value="1"/>
</dbReference>
<keyword evidence="3 7" id="KW-0378">Hydrolase</keyword>
<feature type="domain" description="Sulfatase N-terminal" evidence="6">
    <location>
        <begin position="32"/>
        <end position="328"/>
    </location>
</feature>
<dbReference type="InterPro" id="IPR017850">
    <property type="entry name" value="Alkaline_phosphatase_core_sf"/>
</dbReference>
<dbReference type="InterPro" id="IPR000917">
    <property type="entry name" value="Sulfatase_N"/>
</dbReference>
<evidence type="ECO:0000256" key="4">
    <source>
        <dbReference type="ARBA" id="ARBA00022837"/>
    </source>
</evidence>
<evidence type="ECO:0000256" key="2">
    <source>
        <dbReference type="ARBA" id="ARBA00022723"/>
    </source>
</evidence>
<organism evidence="7 8">
    <name type="scientific">Stieleria bergensis</name>
    <dbReference type="NCBI Taxonomy" id="2528025"/>
    <lineage>
        <taxon>Bacteria</taxon>
        <taxon>Pseudomonadati</taxon>
        <taxon>Planctomycetota</taxon>
        <taxon>Planctomycetia</taxon>
        <taxon>Pirellulales</taxon>
        <taxon>Pirellulaceae</taxon>
        <taxon>Stieleria</taxon>
    </lineage>
</organism>
<dbReference type="InterPro" id="IPR050738">
    <property type="entry name" value="Sulfatase"/>
</dbReference>
<reference evidence="7 8" key="1">
    <citation type="submission" date="2019-02" db="EMBL/GenBank/DDBJ databases">
        <title>Deep-cultivation of Planctomycetes and their phenomic and genomic characterization uncovers novel biology.</title>
        <authorList>
            <person name="Wiegand S."/>
            <person name="Jogler M."/>
            <person name="Boedeker C."/>
            <person name="Pinto D."/>
            <person name="Vollmers J."/>
            <person name="Rivas-Marin E."/>
            <person name="Kohn T."/>
            <person name="Peeters S.H."/>
            <person name="Heuer A."/>
            <person name="Rast P."/>
            <person name="Oberbeckmann S."/>
            <person name="Bunk B."/>
            <person name="Jeske O."/>
            <person name="Meyerdierks A."/>
            <person name="Storesund J.E."/>
            <person name="Kallscheuer N."/>
            <person name="Luecker S."/>
            <person name="Lage O.M."/>
            <person name="Pohl T."/>
            <person name="Merkel B.J."/>
            <person name="Hornburger P."/>
            <person name="Mueller R.-W."/>
            <person name="Bruemmer F."/>
            <person name="Labrenz M."/>
            <person name="Spormann A.M."/>
            <person name="Op den Camp H."/>
            <person name="Overmann J."/>
            <person name="Amann R."/>
            <person name="Jetten M.S.M."/>
            <person name="Mascher T."/>
            <person name="Medema M.H."/>
            <person name="Devos D.P."/>
            <person name="Kaster A.-K."/>
            <person name="Ovreas L."/>
            <person name="Rohde M."/>
            <person name="Galperin M.Y."/>
            <person name="Jogler C."/>
        </authorList>
    </citation>
    <scope>NUCLEOTIDE SEQUENCE [LARGE SCALE GENOMIC DNA]</scope>
    <source>
        <strain evidence="7 8">SV_7m_r</strain>
    </source>
</reference>
<accession>A0A517T0Y4</accession>
<feature type="signal peptide" evidence="5">
    <location>
        <begin position="1"/>
        <end position="17"/>
    </location>
</feature>
<evidence type="ECO:0000313" key="8">
    <source>
        <dbReference type="Proteomes" id="UP000315003"/>
    </source>
</evidence>
<protein>
    <submittedName>
        <fullName evidence="7">Arylsulfatase</fullName>
        <ecNumber evidence="7">3.1.6.1</ecNumber>
    </submittedName>
</protein>
<keyword evidence="4" id="KW-0106">Calcium</keyword>
<proteinExistence type="inferred from homology"/>
<dbReference type="EMBL" id="CP036272">
    <property type="protein sequence ID" value="QDT62046.1"/>
    <property type="molecule type" value="Genomic_DNA"/>
</dbReference>
<name>A0A517T0Y4_9BACT</name>
<dbReference type="Gene3D" id="3.40.720.10">
    <property type="entry name" value="Alkaline Phosphatase, subunit A"/>
    <property type="match status" value="1"/>
</dbReference>
<dbReference type="Gene3D" id="3.30.1120.10">
    <property type="match status" value="1"/>
</dbReference>
<dbReference type="InterPro" id="IPR024607">
    <property type="entry name" value="Sulfatase_CS"/>
</dbReference>
<sequence length="486" mass="53793" precursor="true">MMVKSAFLLALSMTAFAILTGHAGESNANERPNILLVMADDQGYGDAGYNDHPFVKTPHLDAMARDGVVFDHFYAAAPVCSPTRASVMTGRHPFRCNVPNHGHYMHPAESTIAEALQSVGYVTGHFGKWHIGSVQPESATSPGGAGFDEWLSGLNFFDNDPYLSHNGTYKKLEGPGSVISMDATLEFLRKHAKGDQPMFAVTWFPAPHDPHQEIPQATDGAATMYQKEAGKKAGYYREITLLDQQVGRLRGALKELEIADNTLLFYCSDNGGLNPQTSGGRAMKGSIYEGGLRVPAILQWPSRYQHQVIATPASTCDLYPTLLAVADVEIEDQPTLDGINLLPILAGKQDQRPPLGFWHGHSQGQSTWSDRIIKSLKEAQDAGKPNPLPQRVLKNVYQYPKFDRNQATRGHAAWNKWPWKLHRIENKGRVRWELYNLADDPMERADVSGDAPDVLESMQKELEAWQKSVLQSWSGADYGDQKTGVR</sequence>
<dbReference type="PANTHER" id="PTHR42693:SF53">
    <property type="entry name" value="ENDO-4-O-SULFATASE"/>
    <property type="match status" value="1"/>
</dbReference>
<evidence type="ECO:0000256" key="3">
    <source>
        <dbReference type="ARBA" id="ARBA00022801"/>
    </source>
</evidence>
<dbReference type="Pfam" id="PF00884">
    <property type="entry name" value="Sulfatase"/>
    <property type="match status" value="1"/>
</dbReference>